<dbReference type="EMBL" id="CP002344">
    <property type="protein sequence ID" value="ADU50972.1"/>
    <property type="molecule type" value="Genomic_DNA"/>
</dbReference>
<reference evidence="3" key="2">
    <citation type="journal article" date="2010" name="Stand. Genomic Sci.">
        <title>Complete genome sequence of Thermaerobacter marianensis type strain (7p75aT).</title>
        <authorList>
            <person name="Han C."/>
            <person name="Gu W."/>
            <person name="Zhang X."/>
            <person name="Lapidus A."/>
            <person name="Nolan M."/>
            <person name="Copeland A."/>
            <person name="Lucas S."/>
            <person name="Glavina Del Rio T."/>
            <person name="Tice H."/>
            <person name="Cheng J."/>
            <person name="Tapia R."/>
            <person name="Goodwin L."/>
            <person name="Pitluck S."/>
            <person name="Pagani I."/>
            <person name="Ivanova N."/>
            <person name="Mavromatis K."/>
            <person name="Mikhailova N."/>
            <person name="Pati A."/>
            <person name="Chen A."/>
            <person name="Palaniappan K."/>
            <person name="Land M."/>
            <person name="Hauser L."/>
            <person name="Chang Y."/>
            <person name="Jeffries C."/>
            <person name="Schneider S."/>
            <person name="Rohde M."/>
            <person name="Goker M."/>
            <person name="Pukall R."/>
            <person name="Woyke T."/>
            <person name="Bristow J."/>
            <person name="Eisen J."/>
            <person name="Markowitz V."/>
            <person name="Hugenholtz P."/>
            <person name="Kyrpides N."/>
            <person name="Klenk H."/>
            <person name="Detter J."/>
        </authorList>
    </citation>
    <scope>NUCLEOTIDE SEQUENCE [LARGE SCALE GENOMIC DNA]</scope>
    <source>
        <strain evidence="3">ATCC 700841 / DSM 12885 / JCM 10246 / 7p75a</strain>
    </source>
</reference>
<evidence type="ECO:0000256" key="1">
    <source>
        <dbReference type="SAM" id="MobiDB-lite"/>
    </source>
</evidence>
<proteinExistence type="predicted"/>
<dbReference type="KEGG" id="tmr:Tmar_0858"/>
<feature type="compositionally biased region" description="Basic and acidic residues" evidence="1">
    <location>
        <begin position="86"/>
        <end position="95"/>
    </location>
</feature>
<accession>E6SIX7</accession>
<keyword evidence="3" id="KW-1185">Reference proteome</keyword>
<organism evidence="2 3">
    <name type="scientific">Thermaerobacter marianensis (strain ATCC 700841 / DSM 12885 / JCM 10246 / 7p75a)</name>
    <dbReference type="NCBI Taxonomy" id="644966"/>
    <lineage>
        <taxon>Bacteria</taxon>
        <taxon>Bacillati</taxon>
        <taxon>Bacillota</taxon>
        <taxon>Clostridia</taxon>
        <taxon>Eubacteriales</taxon>
        <taxon>Clostridiales Family XVII. Incertae Sedis</taxon>
        <taxon>Thermaerobacter</taxon>
    </lineage>
</organism>
<dbReference type="AlphaFoldDB" id="E6SIX7"/>
<protein>
    <submittedName>
        <fullName evidence="2">DNA polymerase III subunits gamma and tau</fullName>
    </submittedName>
</protein>
<dbReference type="STRING" id="644966.Tmar_0858"/>
<evidence type="ECO:0000313" key="3">
    <source>
        <dbReference type="Proteomes" id="UP000008915"/>
    </source>
</evidence>
<feature type="region of interest" description="Disordered" evidence="1">
    <location>
        <begin position="64"/>
        <end position="95"/>
    </location>
</feature>
<reference evidence="2 3" key="1">
    <citation type="journal article" date="2010" name="Stand. Genomic Sci.">
        <title>Complete genome sequence of Thermaerobacter marianensis type strain (7p75a).</title>
        <authorList>
            <person name="Han C."/>
            <person name="Gu W."/>
            <person name="Zhang X."/>
            <person name="Lapidus A."/>
            <person name="Nolan M."/>
            <person name="Copeland A."/>
            <person name="Lucas S."/>
            <person name="Del Rio T.G."/>
            <person name="Tice H."/>
            <person name="Cheng J.F."/>
            <person name="Tapia R."/>
            <person name="Goodwin L."/>
            <person name="Pitluck S."/>
            <person name="Pagani I."/>
            <person name="Ivanova N."/>
            <person name="Mavromatis K."/>
            <person name="Mikhailova N."/>
            <person name="Pati A."/>
            <person name="Chen A."/>
            <person name="Palaniappan K."/>
            <person name="Land M."/>
            <person name="Hauser L."/>
            <person name="Chang Y.J."/>
            <person name="Jeffries C.D."/>
            <person name="Schneider S."/>
            <person name="Rohde M."/>
            <person name="Goker M."/>
            <person name="Pukall R."/>
            <person name="Woyke T."/>
            <person name="Bristow J."/>
            <person name="Eisen J.A."/>
            <person name="Markowitz V."/>
            <person name="Hugenholtz P."/>
            <person name="Kyrpides N.C."/>
            <person name="Klenk H.P."/>
            <person name="Detter J.C."/>
        </authorList>
    </citation>
    <scope>NUCLEOTIDE SEQUENCE [LARGE SCALE GENOMIC DNA]</scope>
    <source>
        <strain evidence="3">ATCC 700841 / DSM 12885 / JCM 10246 / 7p75a</strain>
    </source>
</reference>
<dbReference type="HOGENOM" id="CLU_2371805_0_0_9"/>
<dbReference type="Proteomes" id="UP000008915">
    <property type="component" value="Chromosome"/>
</dbReference>
<sequence length="95" mass="9545">MMPWALVAAIAAAIDAETGEAVRVRWIRPVGPAASAGFPAGAAGFAAGPSPWALAGRQERMAANAGVQARPRSRAAGFDGAGGARHHADDGRTRG</sequence>
<dbReference type="RefSeq" id="WP_013495277.1">
    <property type="nucleotide sequence ID" value="NC_014831.1"/>
</dbReference>
<name>E6SIX7_THEM7</name>
<evidence type="ECO:0000313" key="2">
    <source>
        <dbReference type="EMBL" id="ADU50972.1"/>
    </source>
</evidence>
<gene>
    <name evidence="2" type="ordered locus">Tmar_0858</name>
</gene>